<dbReference type="OrthoDB" id="5771089at2"/>
<evidence type="ECO:0000313" key="3">
    <source>
        <dbReference type="Proteomes" id="UP000287198"/>
    </source>
</evidence>
<dbReference type="RefSeq" id="WP_126763091.1">
    <property type="nucleotide sequence ID" value="NZ_JBHLTZ010000012.1"/>
</dbReference>
<comment type="caution">
    <text evidence="2">The sequence shown here is derived from an EMBL/GenBank/DDBJ whole genome shotgun (WGS) entry which is preliminary data.</text>
</comment>
<evidence type="ECO:0000313" key="2">
    <source>
        <dbReference type="EMBL" id="RUO52696.1"/>
    </source>
</evidence>
<sequence>METQTMSPTDIETNKTPRHERRRGKFEPTQWWERLSMDQKFGVYQLSKFGFELAFIRNLPEAGPLAVVRRQRDYATVNQAGEVNLDPQITIRD</sequence>
<reference evidence="3" key="1">
    <citation type="journal article" date="2018" name="Front. Microbiol.">
        <title>Genome-Based Analysis Reveals the Taxonomy and Diversity of the Family Idiomarinaceae.</title>
        <authorList>
            <person name="Liu Y."/>
            <person name="Lai Q."/>
            <person name="Shao Z."/>
        </authorList>
    </citation>
    <scope>NUCLEOTIDE SEQUENCE [LARGE SCALE GENOMIC DNA]</scope>
    <source>
        <strain evidence="3">BH195</strain>
    </source>
</reference>
<gene>
    <name evidence="2" type="ORF">CWI69_06560</name>
</gene>
<dbReference type="AlphaFoldDB" id="A0A432XVE2"/>
<feature type="compositionally biased region" description="Polar residues" evidence="1">
    <location>
        <begin position="1"/>
        <end position="11"/>
    </location>
</feature>
<evidence type="ECO:0000256" key="1">
    <source>
        <dbReference type="SAM" id="MobiDB-lite"/>
    </source>
</evidence>
<protein>
    <submittedName>
        <fullName evidence="2">Uncharacterized protein</fullName>
    </submittedName>
</protein>
<dbReference type="EMBL" id="PIPW01000002">
    <property type="protein sequence ID" value="RUO52696.1"/>
    <property type="molecule type" value="Genomic_DNA"/>
</dbReference>
<accession>A0A432XVE2</accession>
<keyword evidence="3" id="KW-1185">Reference proteome</keyword>
<organism evidence="2 3">
    <name type="scientific">Pseudidiomarina halophila</name>
    <dbReference type="NCBI Taxonomy" id="1449799"/>
    <lineage>
        <taxon>Bacteria</taxon>
        <taxon>Pseudomonadati</taxon>
        <taxon>Pseudomonadota</taxon>
        <taxon>Gammaproteobacteria</taxon>
        <taxon>Alteromonadales</taxon>
        <taxon>Idiomarinaceae</taxon>
        <taxon>Pseudidiomarina</taxon>
    </lineage>
</organism>
<proteinExistence type="predicted"/>
<dbReference type="Proteomes" id="UP000287198">
    <property type="component" value="Unassembled WGS sequence"/>
</dbReference>
<feature type="region of interest" description="Disordered" evidence="1">
    <location>
        <begin position="1"/>
        <end position="25"/>
    </location>
</feature>
<name>A0A432XVE2_9GAMM</name>